<accession>A0A8S9KZS1</accession>
<dbReference type="Proteomes" id="UP000712281">
    <property type="component" value="Unassembled WGS sequence"/>
</dbReference>
<evidence type="ECO:0000313" key="1">
    <source>
        <dbReference type="EMBL" id="KAF2598823.1"/>
    </source>
</evidence>
<comment type="caution">
    <text evidence="1">The sequence shown here is derived from an EMBL/GenBank/DDBJ whole genome shotgun (WGS) entry which is preliminary data.</text>
</comment>
<gene>
    <name evidence="1" type="ORF">F2Q68_00010370</name>
</gene>
<proteinExistence type="predicted"/>
<dbReference type="EMBL" id="QGKW02000717">
    <property type="protein sequence ID" value="KAF2598823.1"/>
    <property type="molecule type" value="Genomic_DNA"/>
</dbReference>
<name>A0A8S9KZS1_BRACR</name>
<protein>
    <recommendedName>
        <fullName evidence="3">Retrotransposon gag domain-containing protein</fullName>
    </recommendedName>
</protein>
<sequence length="502" mass="56653">MIAKIANLRFLASQISDLVGLSDVPQSMDQYMEPAQHGDQDVLNNSTEVHPSDRTNQTNRAVYRIDPLELDLAWVAKNPKTDMHSHPVDHSDSPMCVLLLTAVHPSVPEVPFAFSDHIQHPAKVILQFRAYQVVSKPLWLTASIDAYTIASIDACTVVSIDKLQAAVIDSANKPSNNTIHRGTIHPGTVHHTTIHPGAVFRTTVYRTTVYRTTVHRDTVHLPSIDTVHLPSVDTIHPVSVDTVHLASNDTVHRDTVHPNTVHPNTVHPNTVHPNTVHPDTVHPLINAHDVVIPDVVAVAEMNDFDLTREWYDMVGQDPFQGLPHQDPRKHIKELDDLVSRSEQNEVSEYHMLCKIFFYSISGDAFRWFSQLQQGSLISWDDNERAFLYKFLDDDETTQEKEKNDRWDRLLASLDDEYMIPAKLFDDFLAKRDEQHMSGELSRVEEAGTEDATSTSTYITNSTSIYGTTSKSVAHTIPASIDGDFCFYKTAQTRQMFIYGWIP</sequence>
<dbReference type="AlphaFoldDB" id="A0A8S9KZS1"/>
<evidence type="ECO:0008006" key="3">
    <source>
        <dbReference type="Google" id="ProtNLM"/>
    </source>
</evidence>
<evidence type="ECO:0000313" key="2">
    <source>
        <dbReference type="Proteomes" id="UP000712281"/>
    </source>
</evidence>
<reference evidence="1" key="1">
    <citation type="submission" date="2019-12" db="EMBL/GenBank/DDBJ databases">
        <title>Genome sequencing and annotation of Brassica cretica.</title>
        <authorList>
            <person name="Studholme D.J."/>
            <person name="Sarris P.F."/>
        </authorList>
    </citation>
    <scope>NUCLEOTIDE SEQUENCE</scope>
    <source>
        <strain evidence="1">PFS-001/15</strain>
        <tissue evidence="1">Leaf</tissue>
    </source>
</reference>
<organism evidence="1 2">
    <name type="scientific">Brassica cretica</name>
    <name type="common">Mustard</name>
    <dbReference type="NCBI Taxonomy" id="69181"/>
    <lineage>
        <taxon>Eukaryota</taxon>
        <taxon>Viridiplantae</taxon>
        <taxon>Streptophyta</taxon>
        <taxon>Embryophyta</taxon>
        <taxon>Tracheophyta</taxon>
        <taxon>Spermatophyta</taxon>
        <taxon>Magnoliopsida</taxon>
        <taxon>eudicotyledons</taxon>
        <taxon>Gunneridae</taxon>
        <taxon>Pentapetalae</taxon>
        <taxon>rosids</taxon>
        <taxon>malvids</taxon>
        <taxon>Brassicales</taxon>
        <taxon>Brassicaceae</taxon>
        <taxon>Brassiceae</taxon>
        <taxon>Brassica</taxon>
    </lineage>
</organism>